<keyword evidence="5" id="KW-0325">Glycoprotein</keyword>
<reference evidence="9" key="1">
    <citation type="submission" date="2013-03" db="EMBL/GenBank/DDBJ databases">
        <title>The Genome Sequence of Anopheles minimus MINIMUS1.</title>
        <authorList>
            <consortium name="The Broad Institute Genomics Platform"/>
            <person name="Neafsey D.E."/>
            <person name="Walton C."/>
            <person name="Walker B."/>
            <person name="Young S.K."/>
            <person name="Zeng Q."/>
            <person name="Gargeya S."/>
            <person name="Fitzgerald M."/>
            <person name="Haas B."/>
            <person name="Abouelleil A."/>
            <person name="Allen A.W."/>
            <person name="Alvarado L."/>
            <person name="Arachchi H.M."/>
            <person name="Berlin A.M."/>
            <person name="Chapman S.B."/>
            <person name="Gainer-Dewar J."/>
            <person name="Goldberg J."/>
            <person name="Griggs A."/>
            <person name="Gujja S."/>
            <person name="Hansen M."/>
            <person name="Howarth C."/>
            <person name="Imamovic A."/>
            <person name="Ireland A."/>
            <person name="Larimer J."/>
            <person name="McCowan C."/>
            <person name="Murphy C."/>
            <person name="Pearson M."/>
            <person name="Poon T.W."/>
            <person name="Priest M."/>
            <person name="Roberts A."/>
            <person name="Saif S."/>
            <person name="Shea T."/>
            <person name="Sisk P."/>
            <person name="Sykes S."/>
            <person name="Wortman J."/>
            <person name="Nusbaum C."/>
            <person name="Birren B."/>
        </authorList>
    </citation>
    <scope>NUCLEOTIDE SEQUENCE [LARGE SCALE GENOMIC DNA]</scope>
    <source>
        <strain evidence="9">MINIMUS1</strain>
    </source>
</reference>
<reference evidence="8" key="2">
    <citation type="submission" date="2020-05" db="UniProtKB">
        <authorList>
            <consortium name="EnsemblMetazoa"/>
        </authorList>
    </citation>
    <scope>IDENTIFICATION</scope>
    <source>
        <strain evidence="8">MINIMUS1</strain>
    </source>
</reference>
<dbReference type="SUPFAM" id="SSF57625">
    <property type="entry name" value="Invertebrate chitin-binding proteins"/>
    <property type="match status" value="3"/>
</dbReference>
<evidence type="ECO:0000256" key="1">
    <source>
        <dbReference type="ARBA" id="ARBA00022669"/>
    </source>
</evidence>
<name>A0A182W3W9_9DIPT</name>
<dbReference type="GO" id="GO:0005576">
    <property type="term" value="C:extracellular region"/>
    <property type="evidence" value="ECO:0007669"/>
    <property type="project" value="InterPro"/>
</dbReference>
<dbReference type="AlphaFoldDB" id="A0A182W3W9"/>
<dbReference type="Proteomes" id="UP000075920">
    <property type="component" value="Unassembled WGS sequence"/>
</dbReference>
<organism evidence="8 9">
    <name type="scientific">Anopheles minimus</name>
    <dbReference type="NCBI Taxonomy" id="112268"/>
    <lineage>
        <taxon>Eukaryota</taxon>
        <taxon>Metazoa</taxon>
        <taxon>Ecdysozoa</taxon>
        <taxon>Arthropoda</taxon>
        <taxon>Hexapoda</taxon>
        <taxon>Insecta</taxon>
        <taxon>Pterygota</taxon>
        <taxon>Neoptera</taxon>
        <taxon>Endopterygota</taxon>
        <taxon>Diptera</taxon>
        <taxon>Nematocera</taxon>
        <taxon>Culicoidea</taxon>
        <taxon>Culicidae</taxon>
        <taxon>Anophelinae</taxon>
        <taxon>Anopheles</taxon>
    </lineage>
</organism>
<keyword evidence="3" id="KW-0677">Repeat</keyword>
<dbReference type="PROSITE" id="PS50940">
    <property type="entry name" value="CHIT_BIND_II"/>
    <property type="match status" value="3"/>
</dbReference>
<evidence type="ECO:0000256" key="5">
    <source>
        <dbReference type="ARBA" id="ARBA00023180"/>
    </source>
</evidence>
<keyword evidence="1" id="KW-0147">Chitin-binding</keyword>
<dbReference type="PROSITE" id="PS51257">
    <property type="entry name" value="PROKAR_LIPOPROTEIN"/>
    <property type="match status" value="1"/>
</dbReference>
<feature type="chain" id="PRO_5008140690" description="Chitin-binding type-2 domain-containing protein" evidence="6">
    <location>
        <begin position="26"/>
        <end position="207"/>
    </location>
</feature>
<sequence>MCRSRRLHYPVVVLVLLSLLGACAAQTPPVCDSTVTSFHADPTNCNQYYSCYQGLATLQTCPDQKYFDTTRTLCDIPANVACTIGPCTGNTGLKAMAIPNVCISYTMCVGETPFNVTCADGTLFDEVFGDCVLAKDSTCVENPCLTVDPATAVPTTLYPVLNSCKKYIICDKLNPVVRTCVGTTVFNRSTSKCVASTDYVCPPGTAV</sequence>
<keyword evidence="4" id="KW-1015">Disulfide bond</keyword>
<keyword evidence="9" id="KW-1185">Reference proteome</keyword>
<dbReference type="Pfam" id="PF01607">
    <property type="entry name" value="CBM_14"/>
    <property type="match status" value="3"/>
</dbReference>
<dbReference type="SMART" id="SM00494">
    <property type="entry name" value="ChtBD2"/>
    <property type="match status" value="3"/>
</dbReference>
<protein>
    <recommendedName>
        <fullName evidence="7">Chitin-binding type-2 domain-containing protein</fullName>
    </recommendedName>
</protein>
<dbReference type="PANTHER" id="PTHR23301:SF0">
    <property type="entry name" value="CHITIN-BINDING TYPE-2 DOMAIN-CONTAINING PROTEIN-RELATED"/>
    <property type="match status" value="1"/>
</dbReference>
<keyword evidence="2 6" id="KW-0732">Signal</keyword>
<feature type="domain" description="Chitin-binding type-2" evidence="7">
    <location>
        <begin position="141"/>
        <end position="203"/>
    </location>
</feature>
<dbReference type="VEuPathDB" id="VectorBase:AMIN005030"/>
<evidence type="ECO:0000256" key="3">
    <source>
        <dbReference type="ARBA" id="ARBA00022737"/>
    </source>
</evidence>
<feature type="signal peptide" evidence="6">
    <location>
        <begin position="1"/>
        <end position="25"/>
    </location>
</feature>
<dbReference type="InterPro" id="IPR036508">
    <property type="entry name" value="Chitin-bd_dom_sf"/>
</dbReference>
<feature type="domain" description="Chitin-binding type-2" evidence="7">
    <location>
        <begin position="28"/>
        <end position="84"/>
    </location>
</feature>
<dbReference type="GO" id="GO:0008061">
    <property type="term" value="F:chitin binding"/>
    <property type="evidence" value="ECO:0007669"/>
    <property type="project" value="UniProtKB-KW"/>
</dbReference>
<evidence type="ECO:0000256" key="6">
    <source>
        <dbReference type="SAM" id="SignalP"/>
    </source>
</evidence>
<dbReference type="InterPro" id="IPR002557">
    <property type="entry name" value="Chitin-bd_dom"/>
</dbReference>
<evidence type="ECO:0000313" key="8">
    <source>
        <dbReference type="EnsemblMetazoa" id="AMIN005030-PA"/>
    </source>
</evidence>
<evidence type="ECO:0000259" key="7">
    <source>
        <dbReference type="PROSITE" id="PS50940"/>
    </source>
</evidence>
<dbReference type="InterPro" id="IPR051940">
    <property type="entry name" value="Chitin_bind-dev_reg"/>
</dbReference>
<proteinExistence type="predicted"/>
<evidence type="ECO:0000256" key="2">
    <source>
        <dbReference type="ARBA" id="ARBA00022729"/>
    </source>
</evidence>
<evidence type="ECO:0000256" key="4">
    <source>
        <dbReference type="ARBA" id="ARBA00023157"/>
    </source>
</evidence>
<dbReference type="EnsemblMetazoa" id="AMIN005030-RA">
    <property type="protein sequence ID" value="AMIN005030-PA"/>
    <property type="gene ID" value="AMIN005030"/>
</dbReference>
<dbReference type="STRING" id="112268.A0A182W3W9"/>
<dbReference type="PANTHER" id="PTHR23301">
    <property type="entry name" value="CHITIN BINDING PERITROPHIN-A"/>
    <property type="match status" value="1"/>
</dbReference>
<accession>A0A182W3W9</accession>
<feature type="domain" description="Chitin-binding type-2" evidence="7">
    <location>
        <begin position="87"/>
        <end position="139"/>
    </location>
</feature>
<dbReference type="Gene3D" id="2.170.140.10">
    <property type="entry name" value="Chitin binding domain"/>
    <property type="match status" value="3"/>
</dbReference>
<evidence type="ECO:0000313" key="9">
    <source>
        <dbReference type="Proteomes" id="UP000075920"/>
    </source>
</evidence>